<dbReference type="Proteomes" id="UP000334923">
    <property type="component" value="Unassembled WGS sequence"/>
</dbReference>
<sequence length="92" mass="9960">MGIDGAEKMSLMPGCELRGEIFTQRDGWVGCRFFGTMVVKGRLVLSPSAEVQGVLVAGSIDVEQGARVEGICFVGPHGIEEWKRYLETRSAG</sequence>
<keyword evidence="2" id="KW-1185">Reference proteome</keyword>
<dbReference type="EMBL" id="CABFVA020000074">
    <property type="protein sequence ID" value="VVM06763.1"/>
    <property type="molecule type" value="Genomic_DNA"/>
</dbReference>
<evidence type="ECO:0008006" key="3">
    <source>
        <dbReference type="Google" id="ProtNLM"/>
    </source>
</evidence>
<gene>
    <name evidence="1" type="ORF">MAMT_01397</name>
</gene>
<dbReference type="OrthoDB" id="195253at2"/>
<organism evidence="1 2">
    <name type="scientific">Methylacidimicrobium tartarophylax</name>
    <dbReference type="NCBI Taxonomy" id="1041768"/>
    <lineage>
        <taxon>Bacteria</taxon>
        <taxon>Pseudomonadati</taxon>
        <taxon>Verrucomicrobiota</taxon>
        <taxon>Methylacidimicrobium</taxon>
    </lineage>
</organism>
<reference evidence="1 2" key="1">
    <citation type="submission" date="2019-09" db="EMBL/GenBank/DDBJ databases">
        <authorList>
            <person name="Cremers G."/>
        </authorList>
    </citation>
    <scope>NUCLEOTIDE SEQUENCE [LARGE SCALE GENOMIC DNA]</scope>
    <source>
        <strain evidence="1">4A</strain>
    </source>
</reference>
<proteinExistence type="predicted"/>
<accession>A0A5E6MFY2</accession>
<evidence type="ECO:0000313" key="2">
    <source>
        <dbReference type="Proteomes" id="UP000334923"/>
    </source>
</evidence>
<dbReference type="AlphaFoldDB" id="A0A5E6MFY2"/>
<protein>
    <recommendedName>
        <fullName evidence="3">Polymer-forming cytoskeletal protein</fullName>
    </recommendedName>
</protein>
<name>A0A5E6MFY2_9BACT</name>
<evidence type="ECO:0000313" key="1">
    <source>
        <dbReference type="EMBL" id="VVM06763.1"/>
    </source>
</evidence>